<dbReference type="RefSeq" id="WP_109339577.1">
    <property type="nucleotide sequence ID" value="NZ_CP029347.1"/>
</dbReference>
<evidence type="ECO:0000259" key="4">
    <source>
        <dbReference type="PROSITE" id="PS50932"/>
    </source>
</evidence>
<dbReference type="PROSITE" id="PS50932">
    <property type="entry name" value="HTH_LACI_2"/>
    <property type="match status" value="1"/>
</dbReference>
<evidence type="ECO:0000256" key="1">
    <source>
        <dbReference type="ARBA" id="ARBA00023015"/>
    </source>
</evidence>
<dbReference type="PANTHER" id="PTHR30146:SF153">
    <property type="entry name" value="LACTOSE OPERON REPRESSOR"/>
    <property type="match status" value="1"/>
</dbReference>
<dbReference type="GO" id="GO:0000976">
    <property type="term" value="F:transcription cis-regulatory region binding"/>
    <property type="evidence" value="ECO:0007669"/>
    <property type="project" value="TreeGrafter"/>
</dbReference>
<name>A0A2S2E4P4_9ALTE</name>
<evidence type="ECO:0000313" key="6">
    <source>
        <dbReference type="Proteomes" id="UP000245728"/>
    </source>
</evidence>
<dbReference type="OrthoDB" id="9798934at2"/>
<dbReference type="InterPro" id="IPR000843">
    <property type="entry name" value="HTH_LacI"/>
</dbReference>
<dbReference type="SUPFAM" id="SSF53822">
    <property type="entry name" value="Periplasmic binding protein-like I"/>
    <property type="match status" value="1"/>
</dbReference>
<dbReference type="PROSITE" id="PS00356">
    <property type="entry name" value="HTH_LACI_1"/>
    <property type="match status" value="1"/>
</dbReference>
<dbReference type="Proteomes" id="UP000245728">
    <property type="component" value="Chromosome"/>
</dbReference>
<dbReference type="InterPro" id="IPR010982">
    <property type="entry name" value="Lambda_DNA-bd_dom_sf"/>
</dbReference>
<sequence length="347" mass="38323">MKATIKDVAHEAGVSIKTVSRVINKENSVKDETVKRVTQAIEKLGYEPNKAARNLAGTRSYTIGYVYDNPNAYYVIGMQNGILDECREQGYELVIHPCDASAANICDELGAMVRKSQLAGLVISPPLSEMPHVLERLTEMAIPFVRIISGSFESKENYASIYVHDHEAAYNITQHLACQGHSRIAFISGDKDHRSTTERLNGYKAALSDNDIRFQPGYVYEGRYSFETGVQGAKQLLQLDNPPSAIFACNDEIAAGALFAARLLGVDVPVQLAIAGFEDSPFSRQTWPKLTTAAQPTNDIAREAASMLVNNIAAQRGTRAKDTRIGHFHFEPQLVIRESTQQPYEQT</sequence>
<dbReference type="KEGG" id="salh:HMF8227_01492"/>
<dbReference type="Gene3D" id="3.40.50.2300">
    <property type="match status" value="2"/>
</dbReference>
<dbReference type="Pfam" id="PF00356">
    <property type="entry name" value="LacI"/>
    <property type="match status" value="1"/>
</dbReference>
<keyword evidence="2" id="KW-0238">DNA-binding</keyword>
<dbReference type="PRINTS" id="PR00036">
    <property type="entry name" value="HTHLACI"/>
</dbReference>
<proteinExistence type="predicted"/>
<gene>
    <name evidence="5" type="ORF">HMF8227_01492</name>
</gene>
<dbReference type="SUPFAM" id="SSF47413">
    <property type="entry name" value="lambda repressor-like DNA-binding domains"/>
    <property type="match status" value="1"/>
</dbReference>
<evidence type="ECO:0000256" key="2">
    <source>
        <dbReference type="ARBA" id="ARBA00023125"/>
    </source>
</evidence>
<dbReference type="Pfam" id="PF13377">
    <property type="entry name" value="Peripla_BP_3"/>
    <property type="match status" value="1"/>
</dbReference>
<dbReference type="AlphaFoldDB" id="A0A2S2E4P4"/>
<feature type="domain" description="HTH lacI-type" evidence="4">
    <location>
        <begin position="3"/>
        <end position="57"/>
    </location>
</feature>
<dbReference type="InterPro" id="IPR028082">
    <property type="entry name" value="Peripla_BP_I"/>
</dbReference>
<keyword evidence="1" id="KW-0805">Transcription regulation</keyword>
<dbReference type="InterPro" id="IPR046335">
    <property type="entry name" value="LacI/GalR-like_sensor"/>
</dbReference>
<dbReference type="Gene3D" id="1.10.260.40">
    <property type="entry name" value="lambda repressor-like DNA-binding domains"/>
    <property type="match status" value="1"/>
</dbReference>
<dbReference type="EMBL" id="CP029347">
    <property type="protein sequence ID" value="AWL11967.1"/>
    <property type="molecule type" value="Genomic_DNA"/>
</dbReference>
<organism evidence="5 6">
    <name type="scientific">Saliniradius amylolyticus</name>
    <dbReference type="NCBI Taxonomy" id="2183582"/>
    <lineage>
        <taxon>Bacteria</taxon>
        <taxon>Pseudomonadati</taxon>
        <taxon>Pseudomonadota</taxon>
        <taxon>Gammaproteobacteria</taxon>
        <taxon>Alteromonadales</taxon>
        <taxon>Alteromonadaceae</taxon>
        <taxon>Saliniradius</taxon>
    </lineage>
</organism>
<keyword evidence="6" id="KW-1185">Reference proteome</keyword>
<keyword evidence="3" id="KW-0804">Transcription</keyword>
<dbReference type="PANTHER" id="PTHR30146">
    <property type="entry name" value="LACI-RELATED TRANSCRIPTIONAL REPRESSOR"/>
    <property type="match status" value="1"/>
</dbReference>
<dbReference type="CDD" id="cd01392">
    <property type="entry name" value="HTH_LacI"/>
    <property type="match status" value="1"/>
</dbReference>
<reference evidence="5 6" key="1">
    <citation type="submission" date="2018-05" db="EMBL/GenBank/DDBJ databases">
        <title>Salinimonas sp. HMF8227 Genome sequencing and assembly.</title>
        <authorList>
            <person name="Kang H."/>
            <person name="Kang J."/>
            <person name="Cha I."/>
            <person name="Kim H."/>
            <person name="Joh K."/>
        </authorList>
    </citation>
    <scope>NUCLEOTIDE SEQUENCE [LARGE SCALE GENOMIC DNA]</scope>
    <source>
        <strain evidence="5 6">HMF8227</strain>
    </source>
</reference>
<evidence type="ECO:0000256" key="3">
    <source>
        <dbReference type="ARBA" id="ARBA00023163"/>
    </source>
</evidence>
<evidence type="ECO:0000313" key="5">
    <source>
        <dbReference type="EMBL" id="AWL11967.1"/>
    </source>
</evidence>
<dbReference type="SMART" id="SM00354">
    <property type="entry name" value="HTH_LACI"/>
    <property type="match status" value="1"/>
</dbReference>
<accession>A0A2S2E4P4</accession>
<protein>
    <submittedName>
        <fullName evidence="5">HTH-type transcriptional regulator RegA</fullName>
    </submittedName>
</protein>
<dbReference type="CDD" id="cd01545">
    <property type="entry name" value="PBP1_SalR"/>
    <property type="match status" value="1"/>
</dbReference>
<dbReference type="GO" id="GO:0003700">
    <property type="term" value="F:DNA-binding transcription factor activity"/>
    <property type="evidence" value="ECO:0007669"/>
    <property type="project" value="TreeGrafter"/>
</dbReference>